<keyword evidence="2" id="KW-1185">Reference proteome</keyword>
<reference evidence="1" key="1">
    <citation type="submission" date="2021-06" db="EMBL/GenBank/DDBJ databases">
        <authorList>
            <person name="Kallberg Y."/>
            <person name="Tangrot J."/>
            <person name="Rosling A."/>
        </authorList>
    </citation>
    <scope>NUCLEOTIDE SEQUENCE</scope>
    <source>
        <strain evidence="1">CL551</strain>
    </source>
</reference>
<gene>
    <name evidence="1" type="ORF">AMORRO_LOCUS14614</name>
</gene>
<accession>A0A9N9ILA0</accession>
<dbReference type="Proteomes" id="UP000789342">
    <property type="component" value="Unassembled WGS sequence"/>
</dbReference>
<comment type="caution">
    <text evidence="1">The sequence shown here is derived from an EMBL/GenBank/DDBJ whole genome shotgun (WGS) entry which is preliminary data.</text>
</comment>
<sequence length="39" mass="4531">ITVDSMELFSLTALRSTNLEEYICINTNDRKSEHPYVNL</sequence>
<evidence type="ECO:0000313" key="1">
    <source>
        <dbReference type="EMBL" id="CAG8739493.1"/>
    </source>
</evidence>
<dbReference type="EMBL" id="CAJVPV010029836">
    <property type="protein sequence ID" value="CAG8739493.1"/>
    <property type="molecule type" value="Genomic_DNA"/>
</dbReference>
<protein>
    <submittedName>
        <fullName evidence="1">15672_t:CDS:1</fullName>
    </submittedName>
</protein>
<proteinExistence type="predicted"/>
<feature type="non-terminal residue" evidence="1">
    <location>
        <position position="1"/>
    </location>
</feature>
<dbReference type="AlphaFoldDB" id="A0A9N9ILA0"/>
<evidence type="ECO:0000313" key="2">
    <source>
        <dbReference type="Proteomes" id="UP000789342"/>
    </source>
</evidence>
<organism evidence="1 2">
    <name type="scientific">Acaulospora morrowiae</name>
    <dbReference type="NCBI Taxonomy" id="94023"/>
    <lineage>
        <taxon>Eukaryota</taxon>
        <taxon>Fungi</taxon>
        <taxon>Fungi incertae sedis</taxon>
        <taxon>Mucoromycota</taxon>
        <taxon>Glomeromycotina</taxon>
        <taxon>Glomeromycetes</taxon>
        <taxon>Diversisporales</taxon>
        <taxon>Acaulosporaceae</taxon>
        <taxon>Acaulospora</taxon>
    </lineage>
</organism>
<name>A0A9N9ILA0_9GLOM</name>